<evidence type="ECO:0000313" key="1">
    <source>
        <dbReference type="EMBL" id="GAF91062.1"/>
    </source>
</evidence>
<dbReference type="EMBL" id="BARS01014203">
    <property type="protein sequence ID" value="GAF91062.1"/>
    <property type="molecule type" value="Genomic_DNA"/>
</dbReference>
<name>X0TSB1_9ZZZZ</name>
<comment type="caution">
    <text evidence="1">The sequence shown here is derived from an EMBL/GenBank/DDBJ whole genome shotgun (WGS) entry which is preliminary data.</text>
</comment>
<protein>
    <recommendedName>
        <fullName evidence="2">Alkyl hydroperoxide reductase subunit C/ Thiol specific antioxidant domain-containing protein</fullName>
    </recommendedName>
</protein>
<evidence type="ECO:0008006" key="2">
    <source>
        <dbReference type="Google" id="ProtNLM"/>
    </source>
</evidence>
<accession>X0TSB1</accession>
<sequence length="52" mass="5433">MGKFAAPGYPFTLLIGPDGMIRRTYVGPQTEQTLVRDVDLLLAEGAGGQPGG</sequence>
<dbReference type="AlphaFoldDB" id="X0TSB1"/>
<dbReference type="SUPFAM" id="SSF52833">
    <property type="entry name" value="Thioredoxin-like"/>
    <property type="match status" value="1"/>
</dbReference>
<dbReference type="Gene3D" id="3.40.30.10">
    <property type="entry name" value="Glutaredoxin"/>
    <property type="match status" value="1"/>
</dbReference>
<gene>
    <name evidence="1" type="ORF">S01H1_24125</name>
</gene>
<proteinExistence type="predicted"/>
<reference evidence="1" key="1">
    <citation type="journal article" date="2014" name="Front. Microbiol.">
        <title>High frequency of phylogenetically diverse reductive dehalogenase-homologous genes in deep subseafloor sedimentary metagenomes.</title>
        <authorList>
            <person name="Kawai M."/>
            <person name="Futagami T."/>
            <person name="Toyoda A."/>
            <person name="Takaki Y."/>
            <person name="Nishi S."/>
            <person name="Hori S."/>
            <person name="Arai W."/>
            <person name="Tsubouchi T."/>
            <person name="Morono Y."/>
            <person name="Uchiyama I."/>
            <person name="Ito T."/>
            <person name="Fujiyama A."/>
            <person name="Inagaki F."/>
            <person name="Takami H."/>
        </authorList>
    </citation>
    <scope>NUCLEOTIDE SEQUENCE</scope>
    <source>
        <strain evidence="1">Expedition CK06-06</strain>
    </source>
</reference>
<dbReference type="InterPro" id="IPR036249">
    <property type="entry name" value="Thioredoxin-like_sf"/>
</dbReference>
<organism evidence="1">
    <name type="scientific">marine sediment metagenome</name>
    <dbReference type="NCBI Taxonomy" id="412755"/>
    <lineage>
        <taxon>unclassified sequences</taxon>
        <taxon>metagenomes</taxon>
        <taxon>ecological metagenomes</taxon>
    </lineage>
</organism>